<reference evidence="1" key="2">
    <citation type="submission" date="2023-05" db="EMBL/GenBank/DDBJ databases">
        <authorList>
            <consortium name="Lawrence Berkeley National Laboratory"/>
            <person name="Steindorff A."/>
            <person name="Hensen N."/>
            <person name="Bonometti L."/>
            <person name="Westerberg I."/>
            <person name="Brannstrom I.O."/>
            <person name="Guillou S."/>
            <person name="Cros-Aarteil S."/>
            <person name="Calhoun S."/>
            <person name="Haridas S."/>
            <person name="Kuo A."/>
            <person name="Mondo S."/>
            <person name="Pangilinan J."/>
            <person name="Riley R."/>
            <person name="Labutti K."/>
            <person name="Andreopoulos B."/>
            <person name="Lipzen A."/>
            <person name="Chen C."/>
            <person name="Yanf M."/>
            <person name="Daum C."/>
            <person name="Ng V."/>
            <person name="Clum A."/>
            <person name="Ohm R."/>
            <person name="Martin F."/>
            <person name="Silar P."/>
            <person name="Natvig D."/>
            <person name="Lalanne C."/>
            <person name="Gautier V."/>
            <person name="Ament-Velasquez S.L."/>
            <person name="Kruys A."/>
            <person name="Hutchinson M.I."/>
            <person name="Powell A.J."/>
            <person name="Barry K."/>
            <person name="Miller A.N."/>
            <person name="Grigoriev I.V."/>
            <person name="Debuchy R."/>
            <person name="Gladieux P."/>
            <person name="Thoren M.H."/>
            <person name="Johannesson H."/>
        </authorList>
    </citation>
    <scope>NUCLEOTIDE SEQUENCE</scope>
    <source>
        <strain evidence="1">CBS 315.58</strain>
    </source>
</reference>
<accession>A0AAN6XTW7</accession>
<gene>
    <name evidence="1" type="ORF">QBC40DRAFT_189771</name>
</gene>
<evidence type="ECO:0000313" key="1">
    <source>
        <dbReference type="EMBL" id="KAK4205445.1"/>
    </source>
</evidence>
<keyword evidence="2" id="KW-1185">Reference proteome</keyword>
<sequence length="294" mass="32065">MAETCNIPENDSSGEVLFWDISLAPTGDSGSGFHTKNDPNHPLQRQNYVERKGAVDVRCSCVDVVHGFLAPDNDLFGTLIVLDFRFDSRKRARRIASVDVELRFSSIDPTGPDQPEVSRIVPDGNFTVAPTTQSEANTLSGNFGISAAATPVPNLRAGLSFDKTITREMTHAAAVIGAKSLRGRNFGQPNTASWTLLENPATKTGVPIAMRAAILLARHDEEMFQCVITIKARADWRTSLESVFGSTPPDDPVLFDPSIESKNPAYDEMNLAQAFDDLSSLPNITFRNILSEKV</sequence>
<proteinExistence type="predicted"/>
<dbReference type="EMBL" id="MU863876">
    <property type="protein sequence ID" value="KAK4205445.1"/>
    <property type="molecule type" value="Genomic_DNA"/>
</dbReference>
<comment type="caution">
    <text evidence="1">The sequence shown here is derived from an EMBL/GenBank/DDBJ whole genome shotgun (WGS) entry which is preliminary data.</text>
</comment>
<organism evidence="1 2">
    <name type="scientific">Triangularia verruculosa</name>
    <dbReference type="NCBI Taxonomy" id="2587418"/>
    <lineage>
        <taxon>Eukaryota</taxon>
        <taxon>Fungi</taxon>
        <taxon>Dikarya</taxon>
        <taxon>Ascomycota</taxon>
        <taxon>Pezizomycotina</taxon>
        <taxon>Sordariomycetes</taxon>
        <taxon>Sordariomycetidae</taxon>
        <taxon>Sordariales</taxon>
        <taxon>Podosporaceae</taxon>
        <taxon>Triangularia</taxon>
    </lineage>
</organism>
<reference evidence="1" key="1">
    <citation type="journal article" date="2023" name="Mol. Phylogenet. Evol.">
        <title>Genome-scale phylogeny and comparative genomics of the fungal order Sordariales.</title>
        <authorList>
            <person name="Hensen N."/>
            <person name="Bonometti L."/>
            <person name="Westerberg I."/>
            <person name="Brannstrom I.O."/>
            <person name="Guillou S."/>
            <person name="Cros-Aarteil S."/>
            <person name="Calhoun S."/>
            <person name="Haridas S."/>
            <person name="Kuo A."/>
            <person name="Mondo S."/>
            <person name="Pangilinan J."/>
            <person name="Riley R."/>
            <person name="LaButti K."/>
            <person name="Andreopoulos B."/>
            <person name="Lipzen A."/>
            <person name="Chen C."/>
            <person name="Yan M."/>
            <person name="Daum C."/>
            <person name="Ng V."/>
            <person name="Clum A."/>
            <person name="Steindorff A."/>
            <person name="Ohm R.A."/>
            <person name="Martin F."/>
            <person name="Silar P."/>
            <person name="Natvig D.O."/>
            <person name="Lalanne C."/>
            <person name="Gautier V."/>
            <person name="Ament-Velasquez S.L."/>
            <person name="Kruys A."/>
            <person name="Hutchinson M.I."/>
            <person name="Powell A.J."/>
            <person name="Barry K."/>
            <person name="Miller A.N."/>
            <person name="Grigoriev I.V."/>
            <person name="Debuchy R."/>
            <person name="Gladieux P."/>
            <person name="Hiltunen Thoren M."/>
            <person name="Johannesson H."/>
        </authorList>
    </citation>
    <scope>NUCLEOTIDE SEQUENCE</scope>
    <source>
        <strain evidence="1">CBS 315.58</strain>
    </source>
</reference>
<dbReference type="Proteomes" id="UP001303160">
    <property type="component" value="Unassembled WGS sequence"/>
</dbReference>
<evidence type="ECO:0000313" key="2">
    <source>
        <dbReference type="Proteomes" id="UP001303160"/>
    </source>
</evidence>
<name>A0AAN6XTW7_9PEZI</name>
<dbReference type="AlphaFoldDB" id="A0AAN6XTW7"/>
<protein>
    <submittedName>
        <fullName evidence="1">Uncharacterized protein</fullName>
    </submittedName>
</protein>